<dbReference type="InterPro" id="IPR017861">
    <property type="entry name" value="KAE1/TsaD"/>
</dbReference>
<dbReference type="GO" id="GO:0046872">
    <property type="term" value="F:metal ion binding"/>
    <property type="evidence" value="ECO:0007669"/>
    <property type="project" value="UniProtKB-KW"/>
</dbReference>
<dbReference type="Pfam" id="PF00814">
    <property type="entry name" value="TsaD"/>
    <property type="match status" value="1"/>
</dbReference>
<evidence type="ECO:0000256" key="3">
    <source>
        <dbReference type="ARBA" id="ARBA00022679"/>
    </source>
</evidence>
<dbReference type="Gene3D" id="3.30.420.40">
    <property type="match status" value="2"/>
</dbReference>
<feature type="domain" description="Gcp-like" evidence="9">
    <location>
        <begin position="29"/>
        <end position="311"/>
    </location>
</feature>
<dbReference type="PANTHER" id="PTHR11735">
    <property type="entry name" value="TRNA N6-ADENOSINE THREONYLCARBAMOYLTRANSFERASE"/>
    <property type="match status" value="1"/>
</dbReference>
<reference evidence="10" key="1">
    <citation type="submission" date="2018-06" db="EMBL/GenBank/DDBJ databases">
        <authorList>
            <person name="Zhirakovskaya E."/>
        </authorList>
    </citation>
    <scope>NUCLEOTIDE SEQUENCE</scope>
</reference>
<accession>A0A3B1D249</accession>
<dbReference type="CDD" id="cd24133">
    <property type="entry name" value="ASKHA_NBD_TsaD_bac"/>
    <property type="match status" value="1"/>
</dbReference>
<dbReference type="NCBIfam" id="TIGR03723">
    <property type="entry name" value="T6A_TsaD_YgjD"/>
    <property type="match status" value="1"/>
</dbReference>
<dbReference type="NCBIfam" id="TIGR00329">
    <property type="entry name" value="gcp_kae1"/>
    <property type="match status" value="1"/>
</dbReference>
<evidence type="ECO:0000256" key="5">
    <source>
        <dbReference type="ARBA" id="ARBA00022723"/>
    </source>
</evidence>
<proteinExistence type="inferred from homology"/>
<evidence type="ECO:0000256" key="4">
    <source>
        <dbReference type="ARBA" id="ARBA00022694"/>
    </source>
</evidence>
<keyword evidence="7 10" id="KW-0012">Acyltransferase</keyword>
<dbReference type="InterPro" id="IPR043129">
    <property type="entry name" value="ATPase_NBD"/>
</dbReference>
<protein>
    <recommendedName>
        <fullName evidence="1">N(6)-L-threonylcarbamoyladenine synthase</fullName>
        <ecNumber evidence="1">2.3.1.234</ecNumber>
    </recommendedName>
</protein>
<dbReference type="AlphaFoldDB" id="A0A3B1D249"/>
<dbReference type="GO" id="GO:0002949">
    <property type="term" value="P:tRNA threonylcarbamoyladenosine modification"/>
    <property type="evidence" value="ECO:0007669"/>
    <property type="project" value="InterPro"/>
</dbReference>
<dbReference type="HAMAP" id="MF_01445">
    <property type="entry name" value="TsaD"/>
    <property type="match status" value="1"/>
</dbReference>
<dbReference type="FunFam" id="3.30.420.40:FF:000040">
    <property type="entry name" value="tRNA N6-adenosine threonylcarbamoyltransferase"/>
    <property type="match status" value="1"/>
</dbReference>
<evidence type="ECO:0000256" key="7">
    <source>
        <dbReference type="ARBA" id="ARBA00023315"/>
    </source>
</evidence>
<dbReference type="SUPFAM" id="SSF53067">
    <property type="entry name" value="Actin-like ATPase domain"/>
    <property type="match status" value="1"/>
</dbReference>
<dbReference type="PROSITE" id="PS01016">
    <property type="entry name" value="GLYCOPROTEASE"/>
    <property type="match status" value="1"/>
</dbReference>
<dbReference type="PRINTS" id="PR00789">
    <property type="entry name" value="OSIALOPTASE"/>
</dbReference>
<evidence type="ECO:0000256" key="2">
    <source>
        <dbReference type="ARBA" id="ARBA00022490"/>
    </source>
</evidence>
<evidence type="ECO:0000259" key="9">
    <source>
        <dbReference type="Pfam" id="PF00814"/>
    </source>
</evidence>
<dbReference type="EC" id="2.3.1.234" evidence="1"/>
<dbReference type="FunFam" id="3.30.420.40:FF:000012">
    <property type="entry name" value="tRNA N6-adenosine threonylcarbamoyltransferase"/>
    <property type="match status" value="1"/>
</dbReference>
<dbReference type="EMBL" id="UOGE01000109">
    <property type="protein sequence ID" value="VAX25705.1"/>
    <property type="molecule type" value="Genomic_DNA"/>
</dbReference>
<evidence type="ECO:0000256" key="1">
    <source>
        <dbReference type="ARBA" id="ARBA00012156"/>
    </source>
</evidence>
<evidence type="ECO:0000313" key="10">
    <source>
        <dbReference type="EMBL" id="VAX25705.1"/>
    </source>
</evidence>
<dbReference type="InterPro" id="IPR017860">
    <property type="entry name" value="Peptidase_M22_CS"/>
</dbReference>
<keyword evidence="5" id="KW-0479">Metal-binding</keyword>
<evidence type="ECO:0000256" key="6">
    <source>
        <dbReference type="ARBA" id="ARBA00023004"/>
    </source>
</evidence>
<keyword evidence="6" id="KW-0408">Iron</keyword>
<keyword evidence="4" id="KW-0819">tRNA processing</keyword>
<sequence length="343" mass="36111">MKKELITLGIETSCDETAASVVRGRFTEVSSVVASQDDIHGKFGGIVPELASRRHSELIDPVVKSALKKGGVGLKDIDIVAVTRGPGLVGALLVGLSYAKGLAWGLGKPLVLVNHLEGHIFSALLERPETPLPLLCLVVSGGHTELFCMEKTGDIKWLGGTRDDAAGEAFDKVAKLLGMGYPGGPEVERMAAKGKPCIRVPVALMKSGVLEFSFSGPKTAVKQIVQGFDSRGEARPVADICASFQKAVIKALTVKMEAAVEKISPKAIAVAGGVACNGALREEMRLLGSRLGLPVTIARPYLCSDNAVMIAAAGANHYLNDPAAKEWTDYMEADADPGWMPGL</sequence>
<keyword evidence="2" id="KW-0963">Cytoplasm</keyword>
<dbReference type="PANTHER" id="PTHR11735:SF6">
    <property type="entry name" value="TRNA N6-ADENOSINE THREONYLCARBAMOYLTRANSFERASE, MITOCHONDRIAL"/>
    <property type="match status" value="1"/>
</dbReference>
<organism evidence="10">
    <name type="scientific">hydrothermal vent metagenome</name>
    <dbReference type="NCBI Taxonomy" id="652676"/>
    <lineage>
        <taxon>unclassified sequences</taxon>
        <taxon>metagenomes</taxon>
        <taxon>ecological metagenomes</taxon>
    </lineage>
</organism>
<keyword evidence="3 10" id="KW-0808">Transferase</keyword>
<name>A0A3B1D249_9ZZZZ</name>
<evidence type="ECO:0000256" key="8">
    <source>
        <dbReference type="ARBA" id="ARBA00048117"/>
    </source>
</evidence>
<dbReference type="InterPro" id="IPR000905">
    <property type="entry name" value="Gcp-like_dom"/>
</dbReference>
<dbReference type="InterPro" id="IPR022450">
    <property type="entry name" value="TsaD"/>
</dbReference>
<gene>
    <name evidence="10" type="ORF">MNBD_NITROSPINAE02-14</name>
</gene>
<comment type="catalytic activity">
    <reaction evidence="8">
        <text>L-threonylcarbamoyladenylate + adenosine(37) in tRNA = N(6)-L-threonylcarbamoyladenosine(37) in tRNA + AMP + H(+)</text>
        <dbReference type="Rhea" id="RHEA:37059"/>
        <dbReference type="Rhea" id="RHEA-COMP:10162"/>
        <dbReference type="Rhea" id="RHEA-COMP:10163"/>
        <dbReference type="ChEBI" id="CHEBI:15378"/>
        <dbReference type="ChEBI" id="CHEBI:73682"/>
        <dbReference type="ChEBI" id="CHEBI:74411"/>
        <dbReference type="ChEBI" id="CHEBI:74418"/>
        <dbReference type="ChEBI" id="CHEBI:456215"/>
        <dbReference type="EC" id="2.3.1.234"/>
    </reaction>
</comment>
<dbReference type="GO" id="GO:0061711">
    <property type="term" value="F:tRNA N(6)-L-threonylcarbamoyladenine synthase activity"/>
    <property type="evidence" value="ECO:0007669"/>
    <property type="project" value="UniProtKB-EC"/>
</dbReference>